<dbReference type="HAMAP" id="MF_00964">
    <property type="entry name" value="DEAD_helicase_DeaD"/>
    <property type="match status" value="1"/>
</dbReference>
<dbReference type="InterPro" id="IPR028618">
    <property type="entry name" value="DEAD_helicase_DeaD"/>
</dbReference>
<dbReference type="EMBL" id="PQGD01000017">
    <property type="protein sequence ID" value="POP45432.1"/>
    <property type="molecule type" value="Genomic_DNA"/>
</dbReference>
<keyword evidence="3 10" id="KW-0547">Nucleotide-binding</keyword>
<evidence type="ECO:0000256" key="9">
    <source>
        <dbReference type="ARBA" id="ARBA00047984"/>
    </source>
</evidence>
<dbReference type="Proteomes" id="UP000237073">
    <property type="component" value="Unassembled WGS sequence"/>
</dbReference>
<dbReference type="GO" id="GO:0016817">
    <property type="term" value="F:hydrolase activity, acting on acid anhydrides"/>
    <property type="evidence" value="ECO:0007669"/>
    <property type="project" value="InterPro"/>
</dbReference>
<feature type="domain" description="DEAD-box RNA helicase Q" evidence="15">
    <location>
        <begin position="23"/>
        <end position="51"/>
    </location>
</feature>
<evidence type="ECO:0000259" key="14">
    <source>
        <dbReference type="PROSITE" id="PS51194"/>
    </source>
</evidence>
<evidence type="ECO:0000256" key="10">
    <source>
        <dbReference type="HAMAP-Rule" id="MF_00964"/>
    </source>
</evidence>
<evidence type="ECO:0000256" key="4">
    <source>
        <dbReference type="ARBA" id="ARBA00022801"/>
    </source>
</evidence>
<dbReference type="GO" id="GO:0005840">
    <property type="term" value="C:ribosome"/>
    <property type="evidence" value="ECO:0007669"/>
    <property type="project" value="TreeGrafter"/>
</dbReference>
<dbReference type="Pfam" id="PF12343">
    <property type="entry name" value="DeaD_C"/>
    <property type="match status" value="1"/>
</dbReference>
<dbReference type="GO" id="GO:0006401">
    <property type="term" value="P:RNA catabolic process"/>
    <property type="evidence" value="ECO:0007669"/>
    <property type="project" value="UniProtKB-UniRule"/>
</dbReference>
<feature type="domain" description="Helicase ATP-binding" evidence="13">
    <location>
        <begin position="54"/>
        <end position="225"/>
    </location>
</feature>
<dbReference type="InterPro" id="IPR014001">
    <property type="entry name" value="Helicase_ATP-bd"/>
</dbReference>
<dbReference type="FunFam" id="3.40.50.300:FF:000108">
    <property type="entry name" value="ATP-dependent RNA helicase RhlE"/>
    <property type="match status" value="1"/>
</dbReference>
<comment type="function">
    <text evidence="10">DEAD-box RNA helicase involved in various cellular processes at low temperature, including ribosome biogenesis, mRNA degradation and translation initiation.</text>
</comment>
<dbReference type="Gene3D" id="3.30.70.330">
    <property type="match status" value="1"/>
</dbReference>
<evidence type="ECO:0000313" key="16">
    <source>
        <dbReference type="EMBL" id="POP44103.1"/>
    </source>
</evidence>
<keyword evidence="18" id="KW-1185">Reference proteome</keyword>
<dbReference type="InterPro" id="IPR050547">
    <property type="entry name" value="DEAD_box_RNA_helicases"/>
</dbReference>
<evidence type="ECO:0000313" key="18">
    <source>
        <dbReference type="Proteomes" id="UP000237073"/>
    </source>
</evidence>
<dbReference type="AlphaFoldDB" id="A0A2P5GKW6"/>
<dbReference type="SMART" id="SM00490">
    <property type="entry name" value="HELICc"/>
    <property type="match status" value="1"/>
</dbReference>
<sequence>MMSYVDWPPLISRHLYYMAEFETTFADLGLKAPILEALNDLGYEKPSPIQAECIPHLLGGRDVLGMAQTGSGKTAAFSLPLLNNLDADLKAPQILVLAPTRELAVQVAEAMTDFSKHMHGVNVVALYGGQRYDVQLRALRQGPQIVVGTPGRLLDHLKRGTLNLSSLSGLVLDEADEMLRMGFIEDVETIMAQIPADHQTALFSATMPEAIRRITRRFMNEPQEVRIQSSVTTRPDISQSYWTVYGMRKNEALVRFLEAEDFDAAIIFVRTKNATLEVAEALERSGYNSAALNGDMNQALREQTLERLKDGRLDILIATDVAARGLDVERISLVVNYDIPMDSESYVHRIGRTGRAGRAGRALLFVENRERRLLRNIERTMKLTIPEVELPNAELLGKRRLEKFAAKVQQQLESSDLDLYRGLLAQIQPTAEGEELDIETLAAALLKMAQGERSLIVPPDAPMRPRREFRDRDDRAPRDRNDRGPRGDRPERGGEDRPRRERRDVGDMQLYRIEVGRDDGVEVRHIVGAIANEGDISSRYIGNIKLFASHSTIELPKGMPGEVLQHFTRTRILNKPMNMQLLGDAQPHTGGERRGGGRSFGGERREGGRGEGRGFGGERREGGRSEGRRFSGERREGRAPRRDDAAPRRDDSSSRRRFGGDA</sequence>
<comment type="subcellular location">
    <subcellularLocation>
        <location evidence="1 10">Cytoplasm</location>
    </subcellularLocation>
</comment>
<dbReference type="GO" id="GO:0000027">
    <property type="term" value="P:ribosomal large subunit assembly"/>
    <property type="evidence" value="ECO:0007669"/>
    <property type="project" value="UniProtKB-UniRule"/>
</dbReference>
<evidence type="ECO:0000256" key="11">
    <source>
        <dbReference type="PROSITE-ProRule" id="PRU00552"/>
    </source>
</evidence>
<comment type="caution">
    <text evidence="17">The sequence shown here is derived from an EMBL/GenBank/DDBJ whole genome shotgun (WGS) entry which is preliminary data.</text>
</comment>
<dbReference type="InterPro" id="IPR027417">
    <property type="entry name" value="P-loop_NTPase"/>
</dbReference>
<keyword evidence="6 10" id="KW-0067">ATP-binding</keyword>
<organism evidence="17 19">
    <name type="scientific">Superficieibacter electus</name>
    <dbReference type="NCBI Taxonomy" id="2022662"/>
    <lineage>
        <taxon>Bacteria</taxon>
        <taxon>Pseudomonadati</taxon>
        <taxon>Pseudomonadota</taxon>
        <taxon>Gammaproteobacteria</taxon>
        <taxon>Enterobacterales</taxon>
        <taxon>Enterobacteriaceae</taxon>
        <taxon>Superficieibacter</taxon>
    </lineage>
</organism>
<dbReference type="Pfam" id="PF03880">
    <property type="entry name" value="DbpA"/>
    <property type="match status" value="1"/>
</dbReference>
<dbReference type="Pfam" id="PF00270">
    <property type="entry name" value="DEAD"/>
    <property type="match status" value="1"/>
</dbReference>
<dbReference type="NCBIfam" id="NF008642">
    <property type="entry name" value="PRK11634.1"/>
    <property type="match status" value="1"/>
</dbReference>
<gene>
    <name evidence="10" type="primary">deaD</name>
    <name evidence="10" type="synonym">csdA</name>
    <name evidence="17" type="ORF">CHU32_19725</name>
    <name evidence="16" type="ORF">CHU33_14035</name>
</gene>
<feature type="short sequence motif" description="Q motif" evidence="11">
    <location>
        <begin position="23"/>
        <end position="51"/>
    </location>
</feature>
<dbReference type="InterPro" id="IPR034415">
    <property type="entry name" value="CsdA_RRM"/>
</dbReference>
<dbReference type="PROSITE" id="PS51192">
    <property type="entry name" value="HELICASE_ATP_BIND_1"/>
    <property type="match status" value="1"/>
</dbReference>
<dbReference type="InterPro" id="IPR005580">
    <property type="entry name" value="DbpA/CsdA_RNA-bd_dom"/>
</dbReference>
<dbReference type="CDD" id="cd18787">
    <property type="entry name" value="SF2_C_DEAD"/>
    <property type="match status" value="1"/>
</dbReference>
<dbReference type="PROSITE" id="PS00039">
    <property type="entry name" value="DEAD_ATP_HELICASE"/>
    <property type="match status" value="1"/>
</dbReference>
<feature type="compositionally biased region" description="Basic and acidic residues" evidence="12">
    <location>
        <begin position="590"/>
        <end position="662"/>
    </location>
</feature>
<dbReference type="InterPro" id="IPR014014">
    <property type="entry name" value="RNA_helicase_DEAD_Q_motif"/>
</dbReference>
<dbReference type="Proteomes" id="UP000247005">
    <property type="component" value="Unassembled WGS sequence"/>
</dbReference>
<dbReference type="FunFam" id="3.40.50.300:FF:000374">
    <property type="entry name" value="ATP-dependent RNA helicase DeaD"/>
    <property type="match status" value="1"/>
</dbReference>
<dbReference type="FunFam" id="3.30.70.330:FF:000068">
    <property type="entry name" value="ATP-dependent RNA helicase DeaD"/>
    <property type="match status" value="1"/>
</dbReference>
<proteinExistence type="inferred from homology"/>
<dbReference type="EMBL" id="PQGE01000011">
    <property type="protein sequence ID" value="POP44103.1"/>
    <property type="molecule type" value="Genomic_DNA"/>
</dbReference>
<dbReference type="EC" id="3.6.4.13" evidence="10"/>
<feature type="domain" description="Helicase C-terminal" evidence="14">
    <location>
        <begin position="249"/>
        <end position="396"/>
    </location>
</feature>
<dbReference type="InterPro" id="IPR044742">
    <property type="entry name" value="DEAD/DEAH_RhlB"/>
</dbReference>
<dbReference type="Pfam" id="PF00271">
    <property type="entry name" value="Helicase_C"/>
    <property type="match status" value="1"/>
</dbReference>
<dbReference type="GO" id="GO:0005524">
    <property type="term" value="F:ATP binding"/>
    <property type="evidence" value="ECO:0007669"/>
    <property type="project" value="UniProtKB-UniRule"/>
</dbReference>
<keyword evidence="7 10" id="KW-0694">RNA-binding</keyword>
<reference evidence="18 19" key="1">
    <citation type="submission" date="2018-01" db="EMBL/GenBank/DDBJ databases">
        <title>Superficieibacter electus gen. nov., sp. nov., an extended-spectrum beta-lactamase possessing member of the Enterobacteriaceae family, isolated from intensive care unit surfaces.</title>
        <authorList>
            <person name="Potter R.F."/>
            <person name="D'Souza A.W."/>
        </authorList>
    </citation>
    <scope>NUCLEOTIDE SEQUENCE [LARGE SCALE GENOMIC DNA]</scope>
    <source>
        <strain evidence="17 19">BP-1</strain>
        <strain evidence="16 18">BP-2</strain>
    </source>
</reference>
<feature type="region of interest" description="Disordered" evidence="12">
    <location>
        <begin position="456"/>
        <end position="503"/>
    </location>
</feature>
<dbReference type="GO" id="GO:0003724">
    <property type="term" value="F:RNA helicase activity"/>
    <property type="evidence" value="ECO:0007669"/>
    <property type="project" value="UniProtKB-UniRule"/>
</dbReference>
<keyword evidence="4 10" id="KW-0378">Hydrolase</keyword>
<comment type="catalytic activity">
    <reaction evidence="9 10">
        <text>ATP + H2O = ADP + phosphate + H(+)</text>
        <dbReference type="Rhea" id="RHEA:13065"/>
        <dbReference type="ChEBI" id="CHEBI:15377"/>
        <dbReference type="ChEBI" id="CHEBI:15378"/>
        <dbReference type="ChEBI" id="CHEBI:30616"/>
        <dbReference type="ChEBI" id="CHEBI:43474"/>
        <dbReference type="ChEBI" id="CHEBI:456216"/>
        <dbReference type="EC" id="3.6.4.13"/>
    </reaction>
</comment>
<evidence type="ECO:0000256" key="3">
    <source>
        <dbReference type="ARBA" id="ARBA00022741"/>
    </source>
</evidence>
<evidence type="ECO:0000256" key="12">
    <source>
        <dbReference type="SAM" id="MobiDB-lite"/>
    </source>
</evidence>
<accession>A0A2P5GKW6</accession>
<evidence type="ECO:0000259" key="13">
    <source>
        <dbReference type="PROSITE" id="PS51192"/>
    </source>
</evidence>
<dbReference type="Gene3D" id="3.40.50.300">
    <property type="entry name" value="P-loop containing nucleotide triphosphate hydrolases"/>
    <property type="match status" value="2"/>
</dbReference>
<evidence type="ECO:0000256" key="5">
    <source>
        <dbReference type="ARBA" id="ARBA00022806"/>
    </source>
</evidence>
<comment type="similarity">
    <text evidence="10">Belongs to the DEAD box helicase family. DeaD/CsdA subfamily.</text>
</comment>
<dbReference type="Pfam" id="PF25399">
    <property type="entry name" value="DeaD_dimer"/>
    <property type="match status" value="1"/>
</dbReference>
<name>A0A2P5GKW6_9ENTR</name>
<evidence type="ECO:0000256" key="6">
    <source>
        <dbReference type="ARBA" id="ARBA00022840"/>
    </source>
</evidence>
<dbReference type="PANTHER" id="PTHR47963">
    <property type="entry name" value="DEAD-BOX ATP-DEPENDENT RNA HELICASE 47, MITOCHONDRIAL"/>
    <property type="match status" value="1"/>
</dbReference>
<dbReference type="CDD" id="cd12499">
    <property type="entry name" value="RRM_EcCsdA_like"/>
    <property type="match status" value="1"/>
</dbReference>
<dbReference type="InterPro" id="IPR021046">
    <property type="entry name" value="Cold-shock_DEAD_Abox_C"/>
</dbReference>
<dbReference type="GO" id="GO:0033592">
    <property type="term" value="F:RNA strand annealing activity"/>
    <property type="evidence" value="ECO:0007669"/>
    <property type="project" value="TreeGrafter"/>
</dbReference>
<dbReference type="GO" id="GO:0070417">
    <property type="term" value="P:cellular response to cold"/>
    <property type="evidence" value="ECO:0007669"/>
    <property type="project" value="InterPro"/>
</dbReference>
<dbReference type="InterPro" id="IPR011545">
    <property type="entry name" value="DEAD/DEAH_box_helicase_dom"/>
</dbReference>
<evidence type="ECO:0000256" key="2">
    <source>
        <dbReference type="ARBA" id="ARBA00022490"/>
    </source>
</evidence>
<dbReference type="InterPro" id="IPR057325">
    <property type="entry name" value="DeaD_dimer"/>
</dbReference>
<dbReference type="PROSITE" id="PS51194">
    <property type="entry name" value="HELICASE_CTER"/>
    <property type="match status" value="1"/>
</dbReference>
<dbReference type="SUPFAM" id="SSF52540">
    <property type="entry name" value="P-loop containing nucleoside triphosphate hydrolases"/>
    <property type="match status" value="1"/>
</dbReference>
<evidence type="ECO:0000259" key="15">
    <source>
        <dbReference type="PROSITE" id="PS51195"/>
    </source>
</evidence>
<dbReference type="CDD" id="cd00268">
    <property type="entry name" value="DEADc"/>
    <property type="match status" value="1"/>
</dbReference>
<keyword evidence="5 10" id="KW-0347">Helicase</keyword>
<evidence type="ECO:0000256" key="1">
    <source>
        <dbReference type="ARBA" id="ARBA00004496"/>
    </source>
</evidence>
<evidence type="ECO:0000256" key="7">
    <source>
        <dbReference type="ARBA" id="ARBA00022884"/>
    </source>
</evidence>
<feature type="compositionally biased region" description="Basic and acidic residues" evidence="12">
    <location>
        <begin position="463"/>
        <end position="503"/>
    </location>
</feature>
<protein>
    <recommendedName>
        <fullName evidence="10">ATP-dependent RNA helicase DeaD</fullName>
        <ecNumber evidence="10">3.6.4.13</ecNumber>
    </recommendedName>
    <alternativeName>
        <fullName evidence="10">Cold-shock DEAD box protein A</fullName>
    </alternativeName>
</protein>
<dbReference type="SMART" id="SM00487">
    <property type="entry name" value="DEXDc"/>
    <property type="match status" value="1"/>
</dbReference>
<dbReference type="InterPro" id="IPR000629">
    <property type="entry name" value="RNA-helicase_DEAD-box_CS"/>
</dbReference>
<dbReference type="GO" id="GO:0005829">
    <property type="term" value="C:cytosol"/>
    <property type="evidence" value="ECO:0007669"/>
    <property type="project" value="TreeGrafter"/>
</dbReference>
<keyword evidence="2 10" id="KW-0963">Cytoplasm</keyword>
<dbReference type="InterPro" id="IPR012677">
    <property type="entry name" value="Nucleotide-bd_a/b_plait_sf"/>
</dbReference>
<evidence type="ECO:0000313" key="19">
    <source>
        <dbReference type="Proteomes" id="UP000247005"/>
    </source>
</evidence>
<evidence type="ECO:0000313" key="17">
    <source>
        <dbReference type="EMBL" id="POP45432.1"/>
    </source>
</evidence>
<dbReference type="InterPro" id="IPR001650">
    <property type="entry name" value="Helicase_C-like"/>
</dbReference>
<dbReference type="PANTHER" id="PTHR47963:SF8">
    <property type="entry name" value="ATP-DEPENDENT RNA HELICASE DEAD"/>
    <property type="match status" value="1"/>
</dbReference>
<feature type="region of interest" description="Disordered" evidence="12">
    <location>
        <begin position="581"/>
        <end position="662"/>
    </location>
</feature>
<dbReference type="PROSITE" id="PS51195">
    <property type="entry name" value="Q_MOTIF"/>
    <property type="match status" value="1"/>
</dbReference>
<keyword evidence="8 10" id="KW-0346">Stress response</keyword>
<evidence type="ECO:0000256" key="8">
    <source>
        <dbReference type="ARBA" id="ARBA00023016"/>
    </source>
</evidence>